<dbReference type="InterPro" id="IPR023155">
    <property type="entry name" value="Cyt_c-552/4"/>
</dbReference>
<name>A0A948RW94_UNCEI</name>
<dbReference type="AlphaFoldDB" id="A0A948RW94"/>
<dbReference type="Proteomes" id="UP000777784">
    <property type="component" value="Unassembled WGS sequence"/>
</dbReference>
<comment type="caution">
    <text evidence="2">The sequence shown here is derived from an EMBL/GenBank/DDBJ whole genome shotgun (WGS) entry which is preliminary data.</text>
</comment>
<evidence type="ECO:0000259" key="1">
    <source>
        <dbReference type="Pfam" id="PF13435"/>
    </source>
</evidence>
<proteinExistence type="predicted"/>
<reference evidence="2" key="1">
    <citation type="submission" date="2021-05" db="EMBL/GenBank/DDBJ databases">
        <title>Energy efficiency and biological interactions define the core microbiome of deep oligotrophic groundwater.</title>
        <authorList>
            <person name="Mehrshad M."/>
            <person name="Lopez-Fernandez M."/>
            <person name="Bell E."/>
            <person name="Bernier-Latmani R."/>
            <person name="Bertilsson S."/>
            <person name="Dopson M."/>
        </authorList>
    </citation>
    <scope>NUCLEOTIDE SEQUENCE</scope>
    <source>
        <strain evidence="2">Modern_marine.mb.64</strain>
    </source>
</reference>
<dbReference type="Pfam" id="PF13435">
    <property type="entry name" value="Cytochrome_C554"/>
    <property type="match status" value="1"/>
</dbReference>
<gene>
    <name evidence="2" type="ORF">KJ970_07085</name>
</gene>
<protein>
    <recommendedName>
        <fullName evidence="1">Cytochrome c-552/4 domain-containing protein</fullName>
    </recommendedName>
</protein>
<evidence type="ECO:0000313" key="3">
    <source>
        <dbReference type="Proteomes" id="UP000777784"/>
    </source>
</evidence>
<dbReference type="InterPro" id="IPR036280">
    <property type="entry name" value="Multihaem_cyt_sf"/>
</dbReference>
<organism evidence="2 3">
    <name type="scientific">Eiseniibacteriota bacterium</name>
    <dbReference type="NCBI Taxonomy" id="2212470"/>
    <lineage>
        <taxon>Bacteria</taxon>
        <taxon>Candidatus Eiseniibacteriota</taxon>
    </lineage>
</organism>
<dbReference type="SUPFAM" id="SSF48695">
    <property type="entry name" value="Multiheme cytochromes"/>
    <property type="match status" value="2"/>
</dbReference>
<sequence length="494" mass="53469">MIYYHNYLRRILISATILILLAGWVPSSMAADRLGDHVILSWNDLGMHCMNKDHQNISILPPYNNLWAQVIQRGDELTLPSLVTQDVTVEYSIPGNTYSVGKTDFWDYAYKLFGVNLPDDIGLTGKGLNDVMDPHGTHFSAEGIPLTPFTDADPTNEDPYQQALVIARDLQGVELARSEPVIPVSTEVGCVSASCHSSESSLLNMHEEEGGFNPNNTPILCASCHADPALGTQGIPDADYFSKAIHSAHKFIDELYSGIDGCYKCHPGEETGCLRGTMANDYNMICQDCHGDMDHVQQTISNGRTPWVDEPSCRECHTATYGEPAGQLFRNSTGHGGVMCSACHGSPHAIYPSREARDNANNITLQGHAGILSDCTVCHGHVPAGPGPHGLISSDVTASELTGSVRSLQVHPSPMRFSCTIEFAADNAESGRLLVFDAQGRTLRMLRPVAKGNGIFNATWDGIGRAGRRVSPGVYFIRWENGTQSAAGKVTVTG</sequence>
<dbReference type="EMBL" id="JAHJDP010000034">
    <property type="protein sequence ID" value="MBU2690677.1"/>
    <property type="molecule type" value="Genomic_DNA"/>
</dbReference>
<feature type="domain" description="Cytochrome c-552/4" evidence="1">
    <location>
        <begin position="308"/>
        <end position="345"/>
    </location>
</feature>
<dbReference type="Gene3D" id="2.60.40.4070">
    <property type="match status" value="1"/>
</dbReference>
<accession>A0A948RW94</accession>
<evidence type="ECO:0000313" key="2">
    <source>
        <dbReference type="EMBL" id="MBU2690677.1"/>
    </source>
</evidence>